<name>A0AAD6WXV1_9AGAR</name>
<comment type="caution">
    <text evidence="2">The sequence shown here is derived from an EMBL/GenBank/DDBJ whole genome shotgun (WGS) entry which is preliminary data.</text>
</comment>
<reference evidence="2" key="1">
    <citation type="submission" date="2023-03" db="EMBL/GenBank/DDBJ databases">
        <title>Massive genome expansion in bonnet fungi (Mycena s.s.) driven by repeated elements and novel gene families across ecological guilds.</title>
        <authorList>
            <consortium name="Lawrence Berkeley National Laboratory"/>
            <person name="Harder C.B."/>
            <person name="Miyauchi S."/>
            <person name="Viragh M."/>
            <person name="Kuo A."/>
            <person name="Thoen E."/>
            <person name="Andreopoulos B."/>
            <person name="Lu D."/>
            <person name="Skrede I."/>
            <person name="Drula E."/>
            <person name="Henrissat B."/>
            <person name="Morin E."/>
            <person name="Kohler A."/>
            <person name="Barry K."/>
            <person name="LaButti K."/>
            <person name="Morin E."/>
            <person name="Salamov A."/>
            <person name="Lipzen A."/>
            <person name="Mereny Z."/>
            <person name="Hegedus B."/>
            <person name="Baldrian P."/>
            <person name="Stursova M."/>
            <person name="Weitz H."/>
            <person name="Taylor A."/>
            <person name="Grigoriev I.V."/>
            <person name="Nagy L.G."/>
            <person name="Martin F."/>
            <person name="Kauserud H."/>
        </authorList>
    </citation>
    <scope>NUCLEOTIDE SEQUENCE</scope>
    <source>
        <strain evidence="2">CBHHK200</strain>
    </source>
</reference>
<evidence type="ECO:0000313" key="3">
    <source>
        <dbReference type="Proteomes" id="UP001218188"/>
    </source>
</evidence>
<gene>
    <name evidence="2" type="ORF">C8F04DRAFT_51891</name>
</gene>
<sequence length="253" mass="28132">MGKRKRPSEVPRALHSELSEYASLLRALSSKDTTDVVQTISQKRRKRLEESIPLTQVAGESAQEQPKNPEKKQRDIWTRWPMLVTDIQLPEFALHQELETLMHQCLRSTSDPSDDDSIPEDDSASCLPHLAESASNLLSSVLALIAHHTPTRGQSLQDRLNPLGWHAVLDMVASCGLVDATEISNVKARMEAIYGPYDSPAVARLETRAVGRSRVATALEEGDDLLLDFKRPGTRRPAKYVAEEDVDSDDLDS</sequence>
<accession>A0AAD6WXV1</accession>
<protein>
    <submittedName>
        <fullName evidence="2">Uncharacterized protein</fullName>
    </submittedName>
</protein>
<dbReference type="EMBL" id="JARJCM010000109">
    <property type="protein sequence ID" value="KAJ7028715.1"/>
    <property type="molecule type" value="Genomic_DNA"/>
</dbReference>
<organism evidence="2 3">
    <name type="scientific">Mycena alexandri</name>
    <dbReference type="NCBI Taxonomy" id="1745969"/>
    <lineage>
        <taxon>Eukaryota</taxon>
        <taxon>Fungi</taxon>
        <taxon>Dikarya</taxon>
        <taxon>Basidiomycota</taxon>
        <taxon>Agaricomycotina</taxon>
        <taxon>Agaricomycetes</taxon>
        <taxon>Agaricomycetidae</taxon>
        <taxon>Agaricales</taxon>
        <taxon>Marasmiineae</taxon>
        <taxon>Mycenaceae</taxon>
        <taxon>Mycena</taxon>
    </lineage>
</organism>
<feature type="region of interest" description="Disordered" evidence="1">
    <location>
        <begin position="31"/>
        <end position="74"/>
    </location>
</feature>
<keyword evidence="3" id="KW-1185">Reference proteome</keyword>
<dbReference type="AlphaFoldDB" id="A0AAD6WXV1"/>
<evidence type="ECO:0000313" key="2">
    <source>
        <dbReference type="EMBL" id="KAJ7028715.1"/>
    </source>
</evidence>
<proteinExistence type="predicted"/>
<evidence type="ECO:0000256" key="1">
    <source>
        <dbReference type="SAM" id="MobiDB-lite"/>
    </source>
</evidence>
<dbReference type="Proteomes" id="UP001218188">
    <property type="component" value="Unassembled WGS sequence"/>
</dbReference>